<feature type="region of interest" description="Disordered" evidence="1">
    <location>
        <begin position="1"/>
        <end position="92"/>
    </location>
</feature>
<evidence type="ECO:0000313" key="3">
    <source>
        <dbReference type="Proteomes" id="UP001162060"/>
    </source>
</evidence>
<organism evidence="2 3">
    <name type="scientific">Peronospora matthiolae</name>
    <dbReference type="NCBI Taxonomy" id="2874970"/>
    <lineage>
        <taxon>Eukaryota</taxon>
        <taxon>Sar</taxon>
        <taxon>Stramenopiles</taxon>
        <taxon>Oomycota</taxon>
        <taxon>Peronosporomycetes</taxon>
        <taxon>Peronosporales</taxon>
        <taxon>Peronosporaceae</taxon>
        <taxon>Peronospora</taxon>
    </lineage>
</organism>
<proteinExistence type="predicted"/>
<dbReference type="Proteomes" id="UP001162060">
    <property type="component" value="Unassembled WGS sequence"/>
</dbReference>
<name>A0AAV1TYQ5_9STRA</name>
<sequence>MLITLSRSHSSARRRSSDSTTRSADGLADTPIEIDPASHTSASRLAPPRRATRTSSAVSRSPPIAATPPKAELPRASDESDGSVRLRSYDYTPVNKLPDRLQGFATRAVLAR</sequence>
<reference evidence="2" key="1">
    <citation type="submission" date="2024-01" db="EMBL/GenBank/DDBJ databases">
        <authorList>
            <person name="Webb A."/>
        </authorList>
    </citation>
    <scope>NUCLEOTIDE SEQUENCE</scope>
    <source>
        <strain evidence="2">Pm1</strain>
    </source>
</reference>
<dbReference type="EMBL" id="CAKLBY020000097">
    <property type="protein sequence ID" value="CAK7926325.1"/>
    <property type="molecule type" value="Genomic_DNA"/>
</dbReference>
<protein>
    <submittedName>
        <fullName evidence="2">Uncharacterized protein</fullName>
    </submittedName>
</protein>
<dbReference type="AlphaFoldDB" id="A0AAV1TYQ5"/>
<comment type="caution">
    <text evidence="2">The sequence shown here is derived from an EMBL/GenBank/DDBJ whole genome shotgun (WGS) entry which is preliminary data.</text>
</comment>
<feature type="compositionally biased region" description="Basic and acidic residues" evidence="1">
    <location>
        <begin position="72"/>
        <end position="88"/>
    </location>
</feature>
<evidence type="ECO:0000313" key="2">
    <source>
        <dbReference type="EMBL" id="CAK7926325.1"/>
    </source>
</evidence>
<evidence type="ECO:0000256" key="1">
    <source>
        <dbReference type="SAM" id="MobiDB-lite"/>
    </source>
</evidence>
<accession>A0AAV1TYQ5</accession>
<gene>
    <name evidence="2" type="ORF">PM001_LOCUS11475</name>
</gene>